<evidence type="ECO:0000256" key="4">
    <source>
        <dbReference type="ARBA" id="ARBA00023157"/>
    </source>
</evidence>
<proteinExistence type="inferred from homology"/>
<protein>
    <submittedName>
        <fullName evidence="5">Uncharacterized protein</fullName>
    </submittedName>
</protein>
<accession>A0A9D4LVQ1</accession>
<dbReference type="Pfam" id="PF14865">
    <property type="entry name" value="Macin"/>
    <property type="match status" value="1"/>
</dbReference>
<dbReference type="Proteomes" id="UP000828390">
    <property type="component" value="Unassembled WGS sequence"/>
</dbReference>
<gene>
    <name evidence="5" type="ORF">DPMN_027650</name>
</gene>
<evidence type="ECO:0000256" key="2">
    <source>
        <dbReference type="ARBA" id="ARBA00010366"/>
    </source>
</evidence>
<keyword evidence="3" id="KW-0964">Secreted</keyword>
<dbReference type="GO" id="GO:0005576">
    <property type="term" value="C:extracellular region"/>
    <property type="evidence" value="ECO:0007669"/>
    <property type="project" value="UniProtKB-SubCell"/>
</dbReference>
<evidence type="ECO:0000313" key="6">
    <source>
        <dbReference type="Proteomes" id="UP000828390"/>
    </source>
</evidence>
<keyword evidence="4" id="KW-1015">Disulfide bond</keyword>
<organism evidence="5 6">
    <name type="scientific">Dreissena polymorpha</name>
    <name type="common">Zebra mussel</name>
    <name type="synonym">Mytilus polymorpha</name>
    <dbReference type="NCBI Taxonomy" id="45954"/>
    <lineage>
        <taxon>Eukaryota</taxon>
        <taxon>Metazoa</taxon>
        <taxon>Spiralia</taxon>
        <taxon>Lophotrochozoa</taxon>
        <taxon>Mollusca</taxon>
        <taxon>Bivalvia</taxon>
        <taxon>Autobranchia</taxon>
        <taxon>Heteroconchia</taxon>
        <taxon>Euheterodonta</taxon>
        <taxon>Imparidentia</taxon>
        <taxon>Neoheterodontei</taxon>
        <taxon>Myida</taxon>
        <taxon>Dreissenoidea</taxon>
        <taxon>Dreissenidae</taxon>
        <taxon>Dreissena</taxon>
    </lineage>
</organism>
<comment type="subcellular location">
    <subcellularLocation>
        <location evidence="1">Secreted</location>
    </subcellularLocation>
</comment>
<sequence length="104" mass="11915">MQSVYTYIRQDKVEEHSKYTMLRVSIQVAVAVLLACQLFKQSEAQFSECFEAWSRCSKWSSGATGWLWKSCTDRCKELGKRGGNCVEVKSKCPLSRKALQCQCF</sequence>
<reference evidence="5" key="2">
    <citation type="submission" date="2020-11" db="EMBL/GenBank/DDBJ databases">
        <authorList>
            <person name="McCartney M.A."/>
            <person name="Auch B."/>
            <person name="Kono T."/>
            <person name="Mallez S."/>
            <person name="Becker A."/>
            <person name="Gohl D.M."/>
            <person name="Silverstein K.A.T."/>
            <person name="Koren S."/>
            <person name="Bechman K.B."/>
            <person name="Herman A."/>
            <person name="Abrahante J.E."/>
            <person name="Garbe J."/>
        </authorList>
    </citation>
    <scope>NUCLEOTIDE SEQUENCE</scope>
    <source>
        <strain evidence="5">Duluth1</strain>
        <tissue evidence="5">Whole animal</tissue>
    </source>
</reference>
<comment type="similarity">
    <text evidence="2">Belongs to the macin family.</text>
</comment>
<dbReference type="Gene3D" id="3.30.30.100">
    <property type="match status" value="1"/>
</dbReference>
<name>A0A9D4LVQ1_DREPO</name>
<dbReference type="OrthoDB" id="9988549at2759"/>
<dbReference type="InterPro" id="IPR029230">
    <property type="entry name" value="Macin"/>
</dbReference>
<evidence type="ECO:0000313" key="5">
    <source>
        <dbReference type="EMBL" id="KAH3864627.1"/>
    </source>
</evidence>
<reference evidence="5" key="1">
    <citation type="journal article" date="2019" name="bioRxiv">
        <title>The Genome of the Zebra Mussel, Dreissena polymorpha: A Resource for Invasive Species Research.</title>
        <authorList>
            <person name="McCartney M.A."/>
            <person name="Auch B."/>
            <person name="Kono T."/>
            <person name="Mallez S."/>
            <person name="Zhang Y."/>
            <person name="Obille A."/>
            <person name="Becker A."/>
            <person name="Abrahante J.E."/>
            <person name="Garbe J."/>
            <person name="Badalamenti J.P."/>
            <person name="Herman A."/>
            <person name="Mangelson H."/>
            <person name="Liachko I."/>
            <person name="Sullivan S."/>
            <person name="Sone E.D."/>
            <person name="Koren S."/>
            <person name="Silverstein K.A.T."/>
            <person name="Beckman K.B."/>
            <person name="Gohl D.M."/>
        </authorList>
    </citation>
    <scope>NUCLEOTIDE SEQUENCE</scope>
    <source>
        <strain evidence="5">Duluth1</strain>
        <tissue evidence="5">Whole animal</tissue>
    </source>
</reference>
<evidence type="ECO:0000256" key="1">
    <source>
        <dbReference type="ARBA" id="ARBA00004613"/>
    </source>
</evidence>
<dbReference type="EMBL" id="JAIWYP010000002">
    <property type="protein sequence ID" value="KAH3864627.1"/>
    <property type="molecule type" value="Genomic_DNA"/>
</dbReference>
<dbReference type="AlphaFoldDB" id="A0A9D4LVQ1"/>
<dbReference type="GO" id="GO:0006952">
    <property type="term" value="P:defense response"/>
    <property type="evidence" value="ECO:0007669"/>
    <property type="project" value="InterPro"/>
</dbReference>
<comment type="caution">
    <text evidence="5">The sequence shown here is derived from an EMBL/GenBank/DDBJ whole genome shotgun (WGS) entry which is preliminary data.</text>
</comment>
<keyword evidence="6" id="KW-1185">Reference proteome</keyword>
<dbReference type="InterPro" id="IPR038456">
    <property type="entry name" value="Macin_sf"/>
</dbReference>
<evidence type="ECO:0000256" key="3">
    <source>
        <dbReference type="ARBA" id="ARBA00022525"/>
    </source>
</evidence>